<keyword evidence="1" id="KW-0464">Manganese</keyword>
<gene>
    <name evidence="3" type="primary">LOC107029923</name>
</gene>
<comment type="catalytic activity">
    <reaction evidence="1">
        <text>O-phospho-L-seryl-[protein] + H2O = L-seryl-[protein] + phosphate</text>
        <dbReference type="Rhea" id="RHEA:20629"/>
        <dbReference type="Rhea" id="RHEA-COMP:9863"/>
        <dbReference type="Rhea" id="RHEA-COMP:11604"/>
        <dbReference type="ChEBI" id="CHEBI:15377"/>
        <dbReference type="ChEBI" id="CHEBI:29999"/>
        <dbReference type="ChEBI" id="CHEBI:43474"/>
        <dbReference type="ChEBI" id="CHEBI:83421"/>
        <dbReference type="EC" id="3.1.3.16"/>
    </reaction>
</comment>
<dbReference type="EC" id="3.1.3.16" evidence="1"/>
<comment type="cofactor">
    <cofactor evidence="1">
        <name>Mn(2+)</name>
        <dbReference type="ChEBI" id="CHEBI:29035"/>
    </cofactor>
</comment>
<protein>
    <recommendedName>
        <fullName evidence="1">Protein phosphatase</fullName>
        <ecNumber evidence="1">3.1.3.16</ecNumber>
    </recommendedName>
</protein>
<dbReference type="SUPFAM" id="SSF81606">
    <property type="entry name" value="PP2C-like"/>
    <property type="match status" value="1"/>
</dbReference>
<keyword evidence="2" id="KW-1185">Reference proteome</keyword>
<dbReference type="PANTHER" id="PTHR12320">
    <property type="entry name" value="PROTEIN PHOSPHATASE 2C"/>
    <property type="match status" value="1"/>
</dbReference>
<dbReference type="GeneID" id="107029923"/>
<sequence length="293" mass="33045">MAACISSLGHDQYSSNNFDELFNLPSYKRYLDFSSHEDNDHLDNHRNKRLKFSQDDEFFNIEKRVIEFSSNELPCLKIVAGSLYLPKDNPKKPLGEDAHFIDELFKTIGVADGIGGWVKQGIDAGIYARDLMKNSHIVTYNEAMKGHVNPKRVLEEANKNTNSKGSSTACIKGKIYIQVIDSTIFGCPYKLGNCNADNPSIAQEMKLNVEKDDTLMVGTDGMLDNMNDREIEEIFRRAINDKLKAKELTKKIENVALYNSFDRFADTPYARASKGRHKGGKIDDITVIAAYTQ</sequence>
<keyword evidence="1" id="KW-0378">Hydrolase</keyword>
<organism evidence="2 3">
    <name type="scientific">Solanum pennellii</name>
    <name type="common">Tomato</name>
    <name type="synonym">Lycopersicon pennellii</name>
    <dbReference type="NCBI Taxonomy" id="28526"/>
    <lineage>
        <taxon>Eukaryota</taxon>
        <taxon>Viridiplantae</taxon>
        <taxon>Streptophyta</taxon>
        <taxon>Embryophyta</taxon>
        <taxon>Tracheophyta</taxon>
        <taxon>Spermatophyta</taxon>
        <taxon>Magnoliopsida</taxon>
        <taxon>eudicotyledons</taxon>
        <taxon>Gunneridae</taxon>
        <taxon>Pentapetalae</taxon>
        <taxon>asterids</taxon>
        <taxon>lamiids</taxon>
        <taxon>Solanales</taxon>
        <taxon>Solanaceae</taxon>
        <taxon>Solanoideae</taxon>
        <taxon>Solaneae</taxon>
        <taxon>Solanum</taxon>
        <taxon>Solanum subgen. Lycopersicon</taxon>
    </lineage>
</organism>
<dbReference type="PANTHER" id="PTHR12320:SF14">
    <property type="entry name" value="PROTEIN PHOSPHATASE"/>
    <property type="match status" value="1"/>
</dbReference>
<dbReference type="Gene3D" id="3.60.40.10">
    <property type="entry name" value="PPM-type phosphatase domain"/>
    <property type="match status" value="1"/>
</dbReference>
<proteinExistence type="inferred from homology"/>
<evidence type="ECO:0000313" key="3">
    <source>
        <dbReference type="RefSeq" id="XP_015086846.1"/>
    </source>
</evidence>
<dbReference type="InterPro" id="IPR036457">
    <property type="entry name" value="PPM-type-like_dom_sf"/>
</dbReference>
<evidence type="ECO:0000313" key="2">
    <source>
        <dbReference type="Proteomes" id="UP000694930"/>
    </source>
</evidence>
<dbReference type="InterPro" id="IPR039123">
    <property type="entry name" value="PPTC7"/>
</dbReference>
<dbReference type="RefSeq" id="XP_015086846.1">
    <property type="nucleotide sequence ID" value="XM_015231360.1"/>
</dbReference>
<reference evidence="2" key="1">
    <citation type="journal article" date="2014" name="Nat. Genet.">
        <title>The genome of the stress-tolerant wild tomato species Solanum pennellii.</title>
        <authorList>
            <person name="Bolger A."/>
            <person name="Scossa F."/>
            <person name="Bolger M.E."/>
            <person name="Lanz C."/>
            <person name="Maumus F."/>
            <person name="Tohge T."/>
            <person name="Quesneville H."/>
            <person name="Alseekh S."/>
            <person name="Sorensen I."/>
            <person name="Lichtenstein G."/>
            <person name="Fich E.A."/>
            <person name="Conte M."/>
            <person name="Keller H."/>
            <person name="Schneeberger K."/>
            <person name="Schwacke R."/>
            <person name="Ofner I."/>
            <person name="Vrebalov J."/>
            <person name="Xu Y."/>
            <person name="Osorio S."/>
            <person name="Aflitos S.A."/>
            <person name="Schijlen E."/>
            <person name="Jimenez-Gomez J.M."/>
            <person name="Ryngajllo M."/>
            <person name="Kimura S."/>
            <person name="Kumar R."/>
            <person name="Koenig D."/>
            <person name="Headland L.R."/>
            <person name="Maloof J.N."/>
            <person name="Sinha N."/>
            <person name="van Ham R.C."/>
            <person name="Lankhorst R.K."/>
            <person name="Mao L."/>
            <person name="Vogel A."/>
            <person name="Arsova B."/>
            <person name="Panstruga R."/>
            <person name="Fei Z."/>
            <person name="Rose J.K."/>
            <person name="Zamir D."/>
            <person name="Carrari F."/>
            <person name="Giovannoni J.J."/>
            <person name="Weigel D."/>
            <person name="Usadel B."/>
            <person name="Fernie A.R."/>
        </authorList>
    </citation>
    <scope>NUCLEOTIDE SEQUENCE [LARGE SCALE GENOMIC DNA]</scope>
    <source>
        <strain evidence="2">cv. LA0716</strain>
    </source>
</reference>
<comment type="cofactor">
    <cofactor evidence="1">
        <name>Mg(2+)</name>
        <dbReference type="ChEBI" id="CHEBI:18420"/>
    </cofactor>
</comment>
<comment type="catalytic activity">
    <reaction evidence="1">
        <text>O-phospho-L-threonyl-[protein] + H2O = L-threonyl-[protein] + phosphate</text>
        <dbReference type="Rhea" id="RHEA:47004"/>
        <dbReference type="Rhea" id="RHEA-COMP:11060"/>
        <dbReference type="Rhea" id="RHEA-COMP:11605"/>
        <dbReference type="ChEBI" id="CHEBI:15377"/>
        <dbReference type="ChEBI" id="CHEBI:30013"/>
        <dbReference type="ChEBI" id="CHEBI:43474"/>
        <dbReference type="ChEBI" id="CHEBI:61977"/>
        <dbReference type="EC" id="3.1.3.16"/>
    </reaction>
</comment>
<dbReference type="Proteomes" id="UP000694930">
    <property type="component" value="Chromosome 9"/>
</dbReference>
<accession>A0ABM1HKQ3</accession>
<reference evidence="3" key="2">
    <citation type="submission" date="2025-08" db="UniProtKB">
        <authorList>
            <consortium name="RefSeq"/>
        </authorList>
    </citation>
    <scope>IDENTIFICATION</scope>
</reference>
<keyword evidence="1" id="KW-0460">Magnesium</keyword>
<keyword evidence="1" id="KW-0904">Protein phosphatase</keyword>
<name>A0ABM1HKQ3_SOLPN</name>
<keyword evidence="1" id="KW-0479">Metal-binding</keyword>
<evidence type="ECO:0000256" key="1">
    <source>
        <dbReference type="RuleBase" id="RU366020"/>
    </source>
</evidence>
<comment type="similarity">
    <text evidence="1">Belongs to the PP2C family.</text>
</comment>